<dbReference type="EMBL" id="HG996474">
    <property type="protein sequence ID" value="CAG1836027.1"/>
    <property type="molecule type" value="Genomic_DNA"/>
</dbReference>
<dbReference type="AlphaFoldDB" id="A0A8D6ZT97"/>
<gene>
    <name evidence="4" type="ORF">GSMUA_239960.1</name>
</gene>
<feature type="region of interest" description="Disordered" evidence="2">
    <location>
        <begin position="29"/>
        <end position="54"/>
    </location>
</feature>
<dbReference type="PANTHER" id="PTHR35766">
    <property type="entry name" value="OS08G0543600 PROTEIN"/>
    <property type="match status" value="1"/>
</dbReference>
<evidence type="ECO:0000313" key="4">
    <source>
        <dbReference type="EMBL" id="CAG1836027.1"/>
    </source>
</evidence>
<evidence type="ECO:0000256" key="1">
    <source>
        <dbReference type="SAM" id="Coils"/>
    </source>
</evidence>
<feature type="compositionally biased region" description="Polar residues" evidence="2">
    <location>
        <begin position="512"/>
        <end position="526"/>
    </location>
</feature>
<keyword evidence="1" id="KW-0175">Coiled coil</keyword>
<protein>
    <submittedName>
        <fullName evidence="4">(wild Malaysian banana) hypothetical protein</fullName>
    </submittedName>
</protein>
<sequence>MDAAAGIDGVPSSQAARKEWQAVIEHSFGNNGGEVKSEQSAERTVYEKEGTSPLDGDLRSITIEGVGELNNKILHQKLQEITKQREGLQQMEIDLRAKAIGRSDMLKVQNSFEVQLKEHRDMNANLKEKLHKREKHILELEMKLKESDRELDAMKFDTEAAWAKDDLLREQNKELATFRRECDNSAAEKAQLLNQIRDLHDHIQEKDSQILALQEQNRVAQETILFKDEQLRETQAWVSRVQEMDALRSSTNQSLQTELRQRIEQFNQYWIGFQRQFVEMEHHHMKTIQQLQQELAEVKEKSGMHKDGSCPTYENSTYSSSYNGNLINVKDGGKSNGHLEFTSNGGEDRSSSFVSAANLSTKIDHAPGVPVVPSSIVSMNAFIPPGQMTTMHTYAMTPQSVQQPVAVANSPFLQSHMGHLQSVPIVPTQQHWQNQQIVPDISEMPNQSKHPQSQTEQDLLRSDIHYSSNLPGEIQMVHPDYLNSHRDLQQMSGLSCNVSSEEVQVVVESNSDQYSATQQTQGTSDAPSHLDFAKEFDPPEMKNEPRAHSFSRIVDSSLVQVKDLTAAGNQSQEQVLESGKQWPTSSIMLSTRQSSSSVSLNDTKESAVTAALVSSISMPGKPPLEPNLLDERSLLACIVRAIPAGSDGRIRISTTLPNRLGRMLAPLRWHHYKKHYGKLDDFVAHHPELFVIEGDFIHLREGAQQIISATAAVAKVAAASASSVPYVSLFPSVAVTPVAQISRRKRVQSLESEVVNSKTFADGASVIDAGDSSDDCTQILIRQDQKPNGVSFNIIQGLSDVKISSKLKNVQEANGIPSDFKTGHSSVHFTVGNATNLDRTVYLLCRSNS</sequence>
<organism evidence="4">
    <name type="scientific">Musa acuminata subsp. malaccensis</name>
    <name type="common">Wild banana</name>
    <name type="synonym">Musa malaccensis</name>
    <dbReference type="NCBI Taxonomy" id="214687"/>
    <lineage>
        <taxon>Eukaryota</taxon>
        <taxon>Viridiplantae</taxon>
        <taxon>Streptophyta</taxon>
        <taxon>Embryophyta</taxon>
        <taxon>Tracheophyta</taxon>
        <taxon>Spermatophyta</taxon>
        <taxon>Magnoliopsida</taxon>
        <taxon>Liliopsida</taxon>
        <taxon>Zingiberales</taxon>
        <taxon>Musaceae</taxon>
        <taxon>Musa</taxon>
    </lineage>
</organism>
<dbReference type="PANTHER" id="PTHR35766:SF1">
    <property type="entry name" value="OS08G0543600 PROTEIN"/>
    <property type="match status" value="1"/>
</dbReference>
<feature type="region of interest" description="Disordered" evidence="2">
    <location>
        <begin position="508"/>
        <end position="548"/>
    </location>
</feature>
<proteinExistence type="predicted"/>
<evidence type="ECO:0000256" key="2">
    <source>
        <dbReference type="SAM" id="MobiDB-lite"/>
    </source>
</evidence>
<dbReference type="Pfam" id="PF24851">
    <property type="entry name" value="DUF7725"/>
    <property type="match status" value="1"/>
</dbReference>
<feature type="compositionally biased region" description="Basic and acidic residues" evidence="2">
    <location>
        <begin position="531"/>
        <end position="547"/>
    </location>
</feature>
<dbReference type="InterPro" id="IPR056142">
    <property type="entry name" value="DUF7725"/>
</dbReference>
<evidence type="ECO:0000259" key="3">
    <source>
        <dbReference type="Pfam" id="PF24851"/>
    </source>
</evidence>
<name>A0A8D6ZT97_MUSAM</name>
<feature type="compositionally biased region" description="Basic and acidic residues" evidence="2">
    <location>
        <begin position="35"/>
        <end position="50"/>
    </location>
</feature>
<feature type="domain" description="DUF7725" evidence="3">
    <location>
        <begin position="628"/>
        <end position="700"/>
    </location>
</feature>
<feature type="coiled-coil region" evidence="1">
    <location>
        <begin position="71"/>
        <end position="223"/>
    </location>
</feature>
<accession>A0A8D6ZT97</accession>
<reference evidence="4" key="1">
    <citation type="submission" date="2021-03" db="EMBL/GenBank/DDBJ databases">
        <authorList>
            <consortium name="Genoscope - CEA"/>
            <person name="William W."/>
        </authorList>
    </citation>
    <scope>NUCLEOTIDE SEQUENCE</scope>
    <source>
        <strain evidence="4">Doubled-haploid Pahang</strain>
    </source>
</reference>